<dbReference type="PROSITE" id="PS51747">
    <property type="entry name" value="CYT_DCMP_DEAMINASES_2"/>
    <property type="match status" value="1"/>
</dbReference>
<keyword evidence="2" id="KW-0862">Zinc</keyword>
<dbReference type="CDD" id="cd01285">
    <property type="entry name" value="nucleoside_deaminase"/>
    <property type="match status" value="1"/>
</dbReference>
<evidence type="ECO:0000313" key="4">
    <source>
        <dbReference type="EMBL" id="MET3691429.1"/>
    </source>
</evidence>
<organism evidence="4 5">
    <name type="scientific">Methylobacterium goesingense</name>
    <dbReference type="NCBI Taxonomy" id="243690"/>
    <lineage>
        <taxon>Bacteria</taxon>
        <taxon>Pseudomonadati</taxon>
        <taxon>Pseudomonadota</taxon>
        <taxon>Alphaproteobacteria</taxon>
        <taxon>Hyphomicrobiales</taxon>
        <taxon>Methylobacteriaceae</taxon>
        <taxon>Methylobacterium</taxon>
    </lineage>
</organism>
<keyword evidence="1" id="KW-0479">Metal-binding</keyword>
<dbReference type="Proteomes" id="UP001549145">
    <property type="component" value="Unassembled WGS sequence"/>
</dbReference>
<evidence type="ECO:0000259" key="3">
    <source>
        <dbReference type="PROSITE" id="PS51747"/>
    </source>
</evidence>
<dbReference type="Pfam" id="PF00383">
    <property type="entry name" value="dCMP_cyt_deam_1"/>
    <property type="match status" value="1"/>
</dbReference>
<feature type="domain" description="CMP/dCMP-type deaminase" evidence="3">
    <location>
        <begin position="6"/>
        <end position="124"/>
    </location>
</feature>
<dbReference type="SUPFAM" id="SSF53927">
    <property type="entry name" value="Cytidine deaminase-like"/>
    <property type="match status" value="1"/>
</dbReference>
<evidence type="ECO:0000256" key="1">
    <source>
        <dbReference type="ARBA" id="ARBA00022723"/>
    </source>
</evidence>
<gene>
    <name evidence="4" type="ORF">ABID43_000954</name>
</gene>
<comment type="caution">
    <text evidence="4">The sequence shown here is derived from an EMBL/GenBank/DDBJ whole genome shotgun (WGS) entry which is preliminary data.</text>
</comment>
<dbReference type="PROSITE" id="PS00903">
    <property type="entry name" value="CYT_DCMP_DEAMINASES_1"/>
    <property type="match status" value="1"/>
</dbReference>
<dbReference type="InterPro" id="IPR016193">
    <property type="entry name" value="Cytidine_deaminase-like"/>
</dbReference>
<reference evidence="4 5" key="1">
    <citation type="submission" date="2024-06" db="EMBL/GenBank/DDBJ databases">
        <title>Genomic Encyclopedia of Type Strains, Phase IV (KMG-IV): sequencing the most valuable type-strain genomes for metagenomic binning, comparative biology and taxonomic classification.</title>
        <authorList>
            <person name="Goeker M."/>
        </authorList>
    </citation>
    <scope>NUCLEOTIDE SEQUENCE [LARGE SCALE GENOMIC DNA]</scope>
    <source>
        <strain evidence="4 5">DSM 21331</strain>
    </source>
</reference>
<evidence type="ECO:0000256" key="2">
    <source>
        <dbReference type="ARBA" id="ARBA00022833"/>
    </source>
</evidence>
<dbReference type="PANTHER" id="PTHR11079">
    <property type="entry name" value="CYTOSINE DEAMINASE FAMILY MEMBER"/>
    <property type="match status" value="1"/>
</dbReference>
<dbReference type="InterPro" id="IPR002125">
    <property type="entry name" value="CMP_dCMP_dom"/>
</dbReference>
<dbReference type="InterPro" id="IPR016192">
    <property type="entry name" value="APOBEC/CMP_deaminase_Zn-bd"/>
</dbReference>
<dbReference type="RefSeq" id="WP_238279436.1">
    <property type="nucleotide sequence ID" value="NZ_BPQL01000058.1"/>
</dbReference>
<sequence length="161" mass="17853">MPPEDTRHDDHLRDAVILARENVRSGGRPYGAVIVRDGTVLARSVNTIALTNDPTDHAEMVALREVSRRLGTPKLEGCIVYASGRPCSMCHAAMRLSGIREAYFAFSAEEGEEYGLLGAGIYAELCRPLADQPMRVAHRPVVEPEHPYALWRDRQSLARES</sequence>
<evidence type="ECO:0000313" key="5">
    <source>
        <dbReference type="Proteomes" id="UP001549145"/>
    </source>
</evidence>
<dbReference type="PANTHER" id="PTHR11079:SF161">
    <property type="entry name" value="CMP_DCMP-TYPE DEAMINASE DOMAIN-CONTAINING PROTEIN"/>
    <property type="match status" value="1"/>
</dbReference>
<dbReference type="Gene3D" id="3.40.140.10">
    <property type="entry name" value="Cytidine Deaminase, domain 2"/>
    <property type="match status" value="1"/>
</dbReference>
<protein>
    <submittedName>
        <fullName evidence="4">tRNA(Arg) A34 adenosine deaminase TadA</fullName>
    </submittedName>
</protein>
<name>A0ABV2L0T0_9HYPH</name>
<proteinExistence type="predicted"/>
<dbReference type="EMBL" id="JBEPMM010000002">
    <property type="protein sequence ID" value="MET3691429.1"/>
    <property type="molecule type" value="Genomic_DNA"/>
</dbReference>
<accession>A0ABV2L0T0</accession>
<keyword evidence="5" id="KW-1185">Reference proteome</keyword>